<proteinExistence type="predicted"/>
<reference evidence="1" key="1">
    <citation type="journal article" date="2020" name="Stud. Mycol.">
        <title>101 Dothideomycetes genomes: a test case for predicting lifestyles and emergence of pathogens.</title>
        <authorList>
            <person name="Haridas S."/>
            <person name="Albert R."/>
            <person name="Binder M."/>
            <person name="Bloem J."/>
            <person name="Labutti K."/>
            <person name="Salamov A."/>
            <person name="Andreopoulos B."/>
            <person name="Baker S."/>
            <person name="Barry K."/>
            <person name="Bills G."/>
            <person name="Bluhm B."/>
            <person name="Cannon C."/>
            <person name="Castanera R."/>
            <person name="Culley D."/>
            <person name="Daum C."/>
            <person name="Ezra D."/>
            <person name="Gonzalez J."/>
            <person name="Henrissat B."/>
            <person name="Kuo A."/>
            <person name="Liang C."/>
            <person name="Lipzen A."/>
            <person name="Lutzoni F."/>
            <person name="Magnuson J."/>
            <person name="Mondo S."/>
            <person name="Nolan M."/>
            <person name="Ohm R."/>
            <person name="Pangilinan J."/>
            <person name="Park H.-J."/>
            <person name="Ramirez L."/>
            <person name="Alfaro M."/>
            <person name="Sun H."/>
            <person name="Tritt A."/>
            <person name="Yoshinaga Y."/>
            <person name="Zwiers L.-H."/>
            <person name="Turgeon B."/>
            <person name="Goodwin S."/>
            <person name="Spatafora J."/>
            <person name="Crous P."/>
            <person name="Grigoriev I."/>
        </authorList>
    </citation>
    <scope>NUCLEOTIDE SEQUENCE</scope>
    <source>
        <strain evidence="1">CBS 279.74</strain>
    </source>
</reference>
<name>A0A6G1KM74_9PLEO</name>
<organism evidence="1 2">
    <name type="scientific">Pleomassaria siparia CBS 279.74</name>
    <dbReference type="NCBI Taxonomy" id="1314801"/>
    <lineage>
        <taxon>Eukaryota</taxon>
        <taxon>Fungi</taxon>
        <taxon>Dikarya</taxon>
        <taxon>Ascomycota</taxon>
        <taxon>Pezizomycotina</taxon>
        <taxon>Dothideomycetes</taxon>
        <taxon>Pleosporomycetidae</taxon>
        <taxon>Pleosporales</taxon>
        <taxon>Pleomassariaceae</taxon>
        <taxon>Pleomassaria</taxon>
    </lineage>
</organism>
<keyword evidence="2" id="KW-1185">Reference proteome</keyword>
<dbReference type="Proteomes" id="UP000799428">
    <property type="component" value="Unassembled WGS sequence"/>
</dbReference>
<dbReference type="AlphaFoldDB" id="A0A6G1KM74"/>
<evidence type="ECO:0000313" key="1">
    <source>
        <dbReference type="EMBL" id="KAF2713491.1"/>
    </source>
</evidence>
<sequence length="77" mass="8758">MRIFRLYPLSLALPTAFGQNHPVSKQHNHLNLDYMIVATIPLDDYTMIGDHVTAAIISLDDYMITLGYDHMILRITG</sequence>
<accession>A0A6G1KM74</accession>
<evidence type="ECO:0000313" key="2">
    <source>
        <dbReference type="Proteomes" id="UP000799428"/>
    </source>
</evidence>
<protein>
    <submittedName>
        <fullName evidence="1">Uncharacterized protein</fullName>
    </submittedName>
</protein>
<dbReference type="EMBL" id="MU005765">
    <property type="protein sequence ID" value="KAF2713491.1"/>
    <property type="molecule type" value="Genomic_DNA"/>
</dbReference>
<gene>
    <name evidence="1" type="ORF">K504DRAFT_498302</name>
</gene>